<keyword evidence="2 4" id="KW-0238">DNA-binding</keyword>
<sequence length="404" mass="43826">MASIRERRRADGTRSFAVLWRDPETGRQTSLTYDDEREARVAKELIEAAGGHAAEAARIAEAVRTPGPTVESAIAEHIDLLTGVGPDTRSHYRGQLTRHIAPVLGPYPVAALTYRHVAGWVRAMGDKGLSPKTIANVHGLLSASMSTAMKLGYRTDNPCVGVELPKSVSTRDEMTVLTRDEFALLLAKIPALYQPLVLTLVATGLRWGEATALTAGDVDLTARPATIRVTKAWKRDADRRWYVGPPKTKRARRTVSLPDDLVDVLLPLVAGKAPDDLLFTNTVGSQLSSSRFWTTTWTPALDAACDPRQPDGKPDADAPRLTKRPRVHDLRHTHASWMIAAGTDLFVLQRRLGHESITTTTETYAHLLPDQQRAAAEAAGRALGGLATQPNVTGGGVSRTLSAR</sequence>
<reference evidence="8 9" key="1">
    <citation type="submission" date="2023-07" db="EMBL/GenBank/DDBJ databases">
        <title>Description of novel actinomycetes strains, isolated from tidal flat sediment.</title>
        <authorList>
            <person name="Lu C."/>
        </authorList>
    </citation>
    <scope>NUCLEOTIDE SEQUENCE [LARGE SCALE GENOMIC DNA]</scope>
    <source>
        <strain evidence="8 9">SYSU T00b441</strain>
    </source>
</reference>
<dbReference type="InterPro" id="IPR050090">
    <property type="entry name" value="Tyrosine_recombinase_XerCD"/>
</dbReference>
<evidence type="ECO:0000259" key="6">
    <source>
        <dbReference type="PROSITE" id="PS51898"/>
    </source>
</evidence>
<gene>
    <name evidence="8" type="ORF">Q6348_07635</name>
</gene>
<dbReference type="PANTHER" id="PTHR30349:SF64">
    <property type="entry name" value="PROPHAGE INTEGRASE INTD-RELATED"/>
    <property type="match status" value="1"/>
</dbReference>
<dbReference type="SUPFAM" id="SSF56349">
    <property type="entry name" value="DNA breaking-rejoining enzymes"/>
    <property type="match status" value="1"/>
</dbReference>
<dbReference type="PROSITE" id="PS51900">
    <property type="entry name" value="CB"/>
    <property type="match status" value="1"/>
</dbReference>
<dbReference type="InterPro" id="IPR044068">
    <property type="entry name" value="CB"/>
</dbReference>
<feature type="domain" description="Core-binding (CB)" evidence="7">
    <location>
        <begin position="68"/>
        <end position="149"/>
    </location>
</feature>
<dbReference type="PROSITE" id="PS51898">
    <property type="entry name" value="TYR_RECOMBINASE"/>
    <property type="match status" value="1"/>
</dbReference>
<evidence type="ECO:0000313" key="9">
    <source>
        <dbReference type="Proteomes" id="UP001232536"/>
    </source>
</evidence>
<comment type="caution">
    <text evidence="8">The sequence shown here is derived from an EMBL/GenBank/DDBJ whole genome shotgun (WGS) entry which is preliminary data.</text>
</comment>
<dbReference type="Proteomes" id="UP001232536">
    <property type="component" value="Unassembled WGS sequence"/>
</dbReference>
<protein>
    <submittedName>
        <fullName evidence="8">Site-specific integrase</fullName>
    </submittedName>
</protein>
<evidence type="ECO:0000256" key="2">
    <source>
        <dbReference type="ARBA" id="ARBA00023125"/>
    </source>
</evidence>
<feature type="domain" description="Tyr recombinase" evidence="6">
    <location>
        <begin position="172"/>
        <end position="377"/>
    </location>
</feature>
<keyword evidence="3" id="KW-0233">DNA recombination</keyword>
<evidence type="ECO:0000313" key="8">
    <source>
        <dbReference type="EMBL" id="MDO8107068.1"/>
    </source>
</evidence>
<dbReference type="EMBL" id="JAUQYP010000001">
    <property type="protein sequence ID" value="MDO8107068.1"/>
    <property type="molecule type" value="Genomic_DNA"/>
</dbReference>
<name>A0ABT9DCW5_9CELL</name>
<dbReference type="InterPro" id="IPR013762">
    <property type="entry name" value="Integrase-like_cat_sf"/>
</dbReference>
<comment type="similarity">
    <text evidence="1">Belongs to the 'phage' integrase family.</text>
</comment>
<evidence type="ECO:0000256" key="1">
    <source>
        <dbReference type="ARBA" id="ARBA00008857"/>
    </source>
</evidence>
<evidence type="ECO:0000256" key="4">
    <source>
        <dbReference type="PROSITE-ProRule" id="PRU01248"/>
    </source>
</evidence>
<dbReference type="Pfam" id="PF00589">
    <property type="entry name" value="Phage_integrase"/>
    <property type="match status" value="1"/>
</dbReference>
<dbReference type="PANTHER" id="PTHR30349">
    <property type="entry name" value="PHAGE INTEGRASE-RELATED"/>
    <property type="match status" value="1"/>
</dbReference>
<feature type="region of interest" description="Disordered" evidence="5">
    <location>
        <begin position="303"/>
        <end position="326"/>
    </location>
</feature>
<dbReference type="Gene3D" id="1.10.443.10">
    <property type="entry name" value="Intergrase catalytic core"/>
    <property type="match status" value="1"/>
</dbReference>
<evidence type="ECO:0000259" key="7">
    <source>
        <dbReference type="PROSITE" id="PS51900"/>
    </source>
</evidence>
<keyword evidence="9" id="KW-1185">Reference proteome</keyword>
<evidence type="ECO:0000256" key="3">
    <source>
        <dbReference type="ARBA" id="ARBA00023172"/>
    </source>
</evidence>
<feature type="compositionally biased region" description="Basic and acidic residues" evidence="5">
    <location>
        <begin position="308"/>
        <end position="320"/>
    </location>
</feature>
<dbReference type="InterPro" id="IPR002104">
    <property type="entry name" value="Integrase_catalytic"/>
</dbReference>
<dbReference type="Gene3D" id="1.10.150.130">
    <property type="match status" value="1"/>
</dbReference>
<dbReference type="InterPro" id="IPR010998">
    <property type="entry name" value="Integrase_recombinase_N"/>
</dbReference>
<proteinExistence type="inferred from homology"/>
<organism evidence="8 9">
    <name type="scientific">Actinotalea lenta</name>
    <dbReference type="NCBI Taxonomy" id="3064654"/>
    <lineage>
        <taxon>Bacteria</taxon>
        <taxon>Bacillati</taxon>
        <taxon>Actinomycetota</taxon>
        <taxon>Actinomycetes</taxon>
        <taxon>Micrococcales</taxon>
        <taxon>Cellulomonadaceae</taxon>
        <taxon>Actinotalea</taxon>
    </lineage>
</organism>
<dbReference type="InterPro" id="IPR011010">
    <property type="entry name" value="DNA_brk_join_enz"/>
</dbReference>
<dbReference type="RefSeq" id="WP_304600703.1">
    <property type="nucleotide sequence ID" value="NZ_JAUQYP010000001.1"/>
</dbReference>
<accession>A0ABT9DCW5</accession>
<evidence type="ECO:0000256" key="5">
    <source>
        <dbReference type="SAM" id="MobiDB-lite"/>
    </source>
</evidence>
<dbReference type="CDD" id="cd01189">
    <property type="entry name" value="INT_ICEBs1_C_like"/>
    <property type="match status" value="1"/>
</dbReference>